<accession>A0A366Y0V3</accession>
<evidence type="ECO:0000256" key="6">
    <source>
        <dbReference type="ARBA" id="ARBA00023139"/>
    </source>
</evidence>
<feature type="domain" description="Spore germination protein N-terminal" evidence="9">
    <location>
        <begin position="24"/>
        <end position="198"/>
    </location>
</feature>
<dbReference type="Gene3D" id="3.30.300.210">
    <property type="entry name" value="Nutrient germinant receptor protein C, domain 3"/>
    <property type="match status" value="1"/>
</dbReference>
<comment type="caution">
    <text evidence="10">The sequence shown here is derived from an EMBL/GenBank/DDBJ whole genome shotgun (WGS) entry which is preliminary data.</text>
</comment>
<keyword evidence="5" id="KW-0472">Membrane</keyword>
<dbReference type="GO" id="GO:0016020">
    <property type="term" value="C:membrane"/>
    <property type="evidence" value="ECO:0007669"/>
    <property type="project" value="UniProtKB-SubCell"/>
</dbReference>
<proteinExistence type="inferred from homology"/>
<comment type="similarity">
    <text evidence="2">Belongs to the GerABKC lipoprotein family.</text>
</comment>
<keyword evidence="4" id="KW-0732">Signal</keyword>
<evidence type="ECO:0000256" key="4">
    <source>
        <dbReference type="ARBA" id="ARBA00022729"/>
    </source>
</evidence>
<keyword evidence="3" id="KW-0309">Germination</keyword>
<dbReference type="Pfam" id="PF25198">
    <property type="entry name" value="Spore_GerAC_N"/>
    <property type="match status" value="1"/>
</dbReference>
<feature type="domain" description="Spore germination GerAC-like C-terminal" evidence="8">
    <location>
        <begin position="210"/>
        <end position="377"/>
    </location>
</feature>
<dbReference type="AlphaFoldDB" id="A0A366Y0V3"/>
<evidence type="ECO:0000256" key="1">
    <source>
        <dbReference type="ARBA" id="ARBA00004635"/>
    </source>
</evidence>
<dbReference type="InterPro" id="IPR038501">
    <property type="entry name" value="Spore_GerAC_C_sf"/>
</dbReference>
<dbReference type="GO" id="GO:0009847">
    <property type="term" value="P:spore germination"/>
    <property type="evidence" value="ECO:0007669"/>
    <property type="project" value="InterPro"/>
</dbReference>
<evidence type="ECO:0000313" key="10">
    <source>
        <dbReference type="EMBL" id="RBW70044.1"/>
    </source>
</evidence>
<evidence type="ECO:0000313" key="11">
    <source>
        <dbReference type="Proteomes" id="UP000253314"/>
    </source>
</evidence>
<gene>
    <name evidence="10" type="ORF">DS031_07535</name>
</gene>
<name>A0A366Y0V3_9BACI</name>
<keyword evidence="11" id="KW-1185">Reference proteome</keyword>
<comment type="subcellular location">
    <subcellularLocation>
        <location evidence="1">Membrane</location>
        <topology evidence="1">Lipid-anchor</topology>
    </subcellularLocation>
</comment>
<evidence type="ECO:0008006" key="12">
    <source>
        <dbReference type="Google" id="ProtNLM"/>
    </source>
</evidence>
<dbReference type="Gene3D" id="6.20.190.10">
    <property type="entry name" value="Nutrient germinant receptor protein C, domain 1"/>
    <property type="match status" value="1"/>
</dbReference>
<dbReference type="NCBIfam" id="TIGR02887">
    <property type="entry name" value="spore_ger_x_C"/>
    <property type="match status" value="1"/>
</dbReference>
<protein>
    <recommendedName>
        <fullName evidence="12">Ger(X)C family spore germination protein</fullName>
    </recommendedName>
</protein>
<sequence length="387" mass="43955">MNSLFIKALSIIFLLIFLSGCWSSRELTDFGFVMGVSLDQTEEGSMEVNAQVYSPIETIGGSGGGDKPPYTNITTVNDSIFDAVRDLTKYLGREPQWSHMRVILIGEKFAKEHDIGEILDFFYRDHETRLTSIVIITKGKAADYWELKPFIERTMGQQLNTVQQMTAKISGKTKKIMLLDIVMGLNSKLKTTMIPYIEKTDEKPEAPYSSGTVLISKGEMVDYLKADEVQKVLMLTNKFNKGVIEFPCMNQEDKEKKKETLEALSVQTKISPKFSDEPPTVHLLTKIDGKIGELKCTSITNEEEVKKLEERIGEKVKTEIEDTIKHLQEKKIDILGIGNKLYKQDPALWKEWEKDWENIFAETKFVIDVEANIQSTGMVLGEKVTEE</sequence>
<dbReference type="PANTHER" id="PTHR35789:SF1">
    <property type="entry name" value="SPORE GERMINATION PROTEIN B3"/>
    <property type="match status" value="1"/>
</dbReference>
<evidence type="ECO:0000256" key="7">
    <source>
        <dbReference type="ARBA" id="ARBA00023288"/>
    </source>
</evidence>
<dbReference type="Pfam" id="PF05504">
    <property type="entry name" value="Spore_GerAC"/>
    <property type="match status" value="1"/>
</dbReference>
<evidence type="ECO:0000256" key="3">
    <source>
        <dbReference type="ARBA" id="ARBA00022544"/>
    </source>
</evidence>
<organism evidence="10 11">
    <name type="scientific">Bacillus taeanensis</name>
    <dbReference type="NCBI Taxonomy" id="273032"/>
    <lineage>
        <taxon>Bacteria</taxon>
        <taxon>Bacillati</taxon>
        <taxon>Bacillota</taxon>
        <taxon>Bacilli</taxon>
        <taxon>Bacillales</taxon>
        <taxon>Bacillaceae</taxon>
        <taxon>Bacillus</taxon>
    </lineage>
</organism>
<dbReference type="EMBL" id="QOCW01000006">
    <property type="protein sequence ID" value="RBW70044.1"/>
    <property type="molecule type" value="Genomic_DNA"/>
</dbReference>
<evidence type="ECO:0000259" key="8">
    <source>
        <dbReference type="Pfam" id="PF05504"/>
    </source>
</evidence>
<dbReference type="Proteomes" id="UP000253314">
    <property type="component" value="Unassembled WGS sequence"/>
</dbReference>
<dbReference type="RefSeq" id="WP_113805332.1">
    <property type="nucleotide sequence ID" value="NZ_QOCW01000006.1"/>
</dbReference>
<dbReference type="OrthoDB" id="2569624at2"/>
<evidence type="ECO:0000256" key="5">
    <source>
        <dbReference type="ARBA" id="ARBA00023136"/>
    </source>
</evidence>
<keyword evidence="6" id="KW-0564">Palmitate</keyword>
<dbReference type="PANTHER" id="PTHR35789">
    <property type="entry name" value="SPORE GERMINATION PROTEIN B3"/>
    <property type="match status" value="1"/>
</dbReference>
<dbReference type="InterPro" id="IPR046953">
    <property type="entry name" value="Spore_GerAC-like_C"/>
</dbReference>
<dbReference type="InterPro" id="IPR008844">
    <property type="entry name" value="Spore_GerAC-like"/>
</dbReference>
<dbReference type="PROSITE" id="PS51257">
    <property type="entry name" value="PROKAR_LIPOPROTEIN"/>
    <property type="match status" value="1"/>
</dbReference>
<reference evidence="10 11" key="1">
    <citation type="submission" date="2018-07" db="EMBL/GenBank/DDBJ databases">
        <title>Lottiidibacillus patelloidae gen. nov., sp. nov., isolated from the intestinal tract of a marine limpet and the reclassification of B. taeanensis BH030017T, B. algicola KMM 3737T and B. hwajinpoensis SW-72T as genus Lottiidibacillus.</title>
        <authorList>
            <person name="Liu R."/>
            <person name="Huang Z."/>
        </authorList>
    </citation>
    <scope>NUCLEOTIDE SEQUENCE [LARGE SCALE GENOMIC DNA]</scope>
    <source>
        <strain evidence="10 11">BH030017</strain>
    </source>
</reference>
<keyword evidence="7" id="KW-0449">Lipoprotein</keyword>
<evidence type="ECO:0000256" key="2">
    <source>
        <dbReference type="ARBA" id="ARBA00007886"/>
    </source>
</evidence>
<evidence type="ECO:0000259" key="9">
    <source>
        <dbReference type="Pfam" id="PF25198"/>
    </source>
</evidence>
<dbReference type="InterPro" id="IPR057336">
    <property type="entry name" value="GerAC_N"/>
</dbReference>